<dbReference type="Pfam" id="PF18758">
    <property type="entry name" value="KDZ"/>
    <property type="match status" value="1"/>
</dbReference>
<gene>
    <name evidence="1" type="ORF">P5673_021909</name>
</gene>
<protein>
    <submittedName>
        <fullName evidence="1">Uncharacterized protein</fullName>
    </submittedName>
</protein>
<evidence type="ECO:0000313" key="2">
    <source>
        <dbReference type="Proteomes" id="UP001249851"/>
    </source>
</evidence>
<reference evidence="1" key="1">
    <citation type="journal article" date="2023" name="G3 (Bethesda)">
        <title>Whole genome assembly and annotation of the endangered Caribbean coral Acropora cervicornis.</title>
        <authorList>
            <person name="Selwyn J.D."/>
            <person name="Vollmer S.V."/>
        </authorList>
    </citation>
    <scope>NUCLEOTIDE SEQUENCE</scope>
    <source>
        <strain evidence="1">K2</strain>
    </source>
</reference>
<dbReference type="Proteomes" id="UP001249851">
    <property type="component" value="Unassembled WGS sequence"/>
</dbReference>
<accession>A0AAD9Q7T1</accession>
<sequence length="119" mass="14261">MSLIEFICYDDACHLKKYAQNSVRRNITQTAQKMAEMEMIVDCFHFKNHVDRWCKEHCNPYNSNDLKDVNTEVCEQLFSWLSKFAPITKHMNRWRFLLLMLYLVDNHNHDVERGGSWSS</sequence>
<dbReference type="EMBL" id="JARQWQ010000057">
    <property type="protein sequence ID" value="KAK2556275.1"/>
    <property type="molecule type" value="Genomic_DNA"/>
</dbReference>
<proteinExistence type="predicted"/>
<evidence type="ECO:0000313" key="1">
    <source>
        <dbReference type="EMBL" id="KAK2556275.1"/>
    </source>
</evidence>
<dbReference type="AlphaFoldDB" id="A0AAD9Q7T1"/>
<organism evidence="1 2">
    <name type="scientific">Acropora cervicornis</name>
    <name type="common">Staghorn coral</name>
    <dbReference type="NCBI Taxonomy" id="6130"/>
    <lineage>
        <taxon>Eukaryota</taxon>
        <taxon>Metazoa</taxon>
        <taxon>Cnidaria</taxon>
        <taxon>Anthozoa</taxon>
        <taxon>Hexacorallia</taxon>
        <taxon>Scleractinia</taxon>
        <taxon>Astrocoeniina</taxon>
        <taxon>Acroporidae</taxon>
        <taxon>Acropora</taxon>
    </lineage>
</organism>
<keyword evidence="2" id="KW-1185">Reference proteome</keyword>
<name>A0AAD9Q7T1_ACRCE</name>
<reference evidence="1" key="2">
    <citation type="journal article" date="2023" name="Science">
        <title>Genomic signatures of disease resistance in endangered staghorn corals.</title>
        <authorList>
            <person name="Vollmer S.V."/>
            <person name="Selwyn J.D."/>
            <person name="Despard B.A."/>
            <person name="Roesel C.L."/>
        </authorList>
    </citation>
    <scope>NUCLEOTIDE SEQUENCE</scope>
    <source>
        <strain evidence="1">K2</strain>
    </source>
</reference>
<dbReference type="InterPro" id="IPR040521">
    <property type="entry name" value="KDZ"/>
</dbReference>
<comment type="caution">
    <text evidence="1">The sequence shown here is derived from an EMBL/GenBank/DDBJ whole genome shotgun (WGS) entry which is preliminary data.</text>
</comment>